<keyword evidence="3" id="KW-1185">Reference proteome</keyword>
<sequence>MVVAWWSVGLVEMPLMAVVIRMSMAGLGATVVSLWRWWWYLITGTDGVGRELEGAGYGERVA</sequence>
<accession>A0AAX6ES76</accession>
<evidence type="ECO:0000256" key="1">
    <source>
        <dbReference type="SAM" id="Phobius"/>
    </source>
</evidence>
<dbReference type="AlphaFoldDB" id="A0AAX6ES76"/>
<evidence type="ECO:0008006" key="4">
    <source>
        <dbReference type="Google" id="ProtNLM"/>
    </source>
</evidence>
<keyword evidence="1" id="KW-1133">Transmembrane helix</keyword>
<reference evidence="2" key="1">
    <citation type="journal article" date="2023" name="GigaByte">
        <title>Genome assembly of the bearded iris, Iris pallida Lam.</title>
        <authorList>
            <person name="Bruccoleri R.E."/>
            <person name="Oakeley E.J."/>
            <person name="Faust A.M.E."/>
            <person name="Altorfer M."/>
            <person name="Dessus-Babus S."/>
            <person name="Burckhardt D."/>
            <person name="Oertli M."/>
            <person name="Naumann U."/>
            <person name="Petersen F."/>
            <person name="Wong J."/>
        </authorList>
    </citation>
    <scope>NUCLEOTIDE SEQUENCE</scope>
    <source>
        <strain evidence="2">GSM-AAB239-AS_SAM_17_03QT</strain>
    </source>
</reference>
<feature type="transmembrane region" description="Helical" evidence="1">
    <location>
        <begin position="15"/>
        <end position="35"/>
    </location>
</feature>
<comment type="caution">
    <text evidence="2">The sequence shown here is derived from an EMBL/GenBank/DDBJ whole genome shotgun (WGS) entry which is preliminary data.</text>
</comment>
<organism evidence="2 3">
    <name type="scientific">Iris pallida</name>
    <name type="common">Sweet iris</name>
    <dbReference type="NCBI Taxonomy" id="29817"/>
    <lineage>
        <taxon>Eukaryota</taxon>
        <taxon>Viridiplantae</taxon>
        <taxon>Streptophyta</taxon>
        <taxon>Embryophyta</taxon>
        <taxon>Tracheophyta</taxon>
        <taxon>Spermatophyta</taxon>
        <taxon>Magnoliopsida</taxon>
        <taxon>Liliopsida</taxon>
        <taxon>Asparagales</taxon>
        <taxon>Iridaceae</taxon>
        <taxon>Iridoideae</taxon>
        <taxon>Irideae</taxon>
        <taxon>Iris</taxon>
    </lineage>
</organism>
<name>A0AAX6ES76_IRIPA</name>
<keyword evidence="1" id="KW-0472">Membrane</keyword>
<gene>
    <name evidence="2" type="ORF">M6B38_105960</name>
</gene>
<keyword evidence="1" id="KW-0812">Transmembrane</keyword>
<evidence type="ECO:0000313" key="2">
    <source>
        <dbReference type="EMBL" id="KAJ6806863.1"/>
    </source>
</evidence>
<evidence type="ECO:0000313" key="3">
    <source>
        <dbReference type="Proteomes" id="UP001140949"/>
    </source>
</evidence>
<proteinExistence type="predicted"/>
<protein>
    <recommendedName>
        <fullName evidence="4">Transmembrane protein</fullName>
    </recommendedName>
</protein>
<dbReference type="EMBL" id="JANAVB010034417">
    <property type="protein sequence ID" value="KAJ6806863.1"/>
    <property type="molecule type" value="Genomic_DNA"/>
</dbReference>
<reference evidence="2" key="2">
    <citation type="submission" date="2023-04" db="EMBL/GenBank/DDBJ databases">
        <authorList>
            <person name="Bruccoleri R.E."/>
            <person name="Oakeley E.J."/>
            <person name="Faust A.-M."/>
            <person name="Dessus-Babus S."/>
            <person name="Altorfer M."/>
            <person name="Burckhardt D."/>
            <person name="Oertli M."/>
            <person name="Naumann U."/>
            <person name="Petersen F."/>
            <person name="Wong J."/>
        </authorList>
    </citation>
    <scope>NUCLEOTIDE SEQUENCE</scope>
    <source>
        <strain evidence="2">GSM-AAB239-AS_SAM_17_03QT</strain>
        <tissue evidence="2">Leaf</tissue>
    </source>
</reference>
<dbReference type="Proteomes" id="UP001140949">
    <property type="component" value="Unassembled WGS sequence"/>
</dbReference>